<reference evidence="4 5" key="1">
    <citation type="journal article" date="2014" name="Genome Announc.">
        <title>Draft Genome Sequence of Cytophaga fermentans JCM 21142T, a Facultative Anaerobe Isolated from Marine Mud.</title>
        <authorList>
            <person name="Starns D."/>
            <person name="Oshima K."/>
            <person name="Suda W."/>
            <person name="Iino T."/>
            <person name="Yuki M."/>
            <person name="Inoue J."/>
            <person name="Kitamura K."/>
            <person name="Iida T."/>
            <person name="Darby A."/>
            <person name="Hattori M."/>
            <person name="Ohkuma M."/>
        </authorList>
    </citation>
    <scope>NUCLEOTIDE SEQUENCE [LARGE SCALE GENOMIC DNA]</scope>
    <source>
        <strain evidence="4 5">JCM 21142</strain>
    </source>
</reference>
<evidence type="ECO:0000256" key="2">
    <source>
        <dbReference type="SAM" id="Phobius"/>
    </source>
</evidence>
<gene>
    <name evidence="4" type="ORF">JCM21142_41951</name>
</gene>
<keyword evidence="2" id="KW-0472">Membrane</keyword>
<dbReference type="InterPro" id="IPR051203">
    <property type="entry name" value="Polysaccharide_Synthase-Rel"/>
</dbReference>
<evidence type="ECO:0000313" key="5">
    <source>
        <dbReference type="Proteomes" id="UP000019402"/>
    </source>
</evidence>
<feature type="transmembrane region" description="Helical" evidence="2">
    <location>
        <begin position="51"/>
        <end position="72"/>
    </location>
</feature>
<name>W7Y6L3_9BACT</name>
<dbReference type="InterPro" id="IPR036291">
    <property type="entry name" value="NAD(P)-bd_dom_sf"/>
</dbReference>
<dbReference type="InterPro" id="IPR029063">
    <property type="entry name" value="SAM-dependent_MTases_sf"/>
</dbReference>
<dbReference type="Gene3D" id="3.40.50.720">
    <property type="entry name" value="NAD(P)-binding Rossmann-like Domain"/>
    <property type="match status" value="2"/>
</dbReference>
<evidence type="ECO:0000256" key="1">
    <source>
        <dbReference type="ARBA" id="ARBA00007430"/>
    </source>
</evidence>
<keyword evidence="2" id="KW-1133">Transmembrane helix</keyword>
<feature type="transmembrane region" description="Helical" evidence="2">
    <location>
        <begin position="17"/>
        <end position="39"/>
    </location>
</feature>
<feature type="transmembrane region" description="Helical" evidence="2">
    <location>
        <begin position="117"/>
        <end position="138"/>
    </location>
</feature>
<keyword evidence="2" id="KW-0812">Transmembrane</keyword>
<evidence type="ECO:0000313" key="4">
    <source>
        <dbReference type="EMBL" id="GAF03283.1"/>
    </source>
</evidence>
<dbReference type="CDD" id="cd05237">
    <property type="entry name" value="UDP_invert_4-6DH_SDR_e"/>
    <property type="match status" value="1"/>
</dbReference>
<proteinExistence type="inferred from homology"/>
<dbReference type="PANTHER" id="PTHR43318:SF1">
    <property type="entry name" value="POLYSACCHARIDE BIOSYNTHESIS PROTEIN EPSC-RELATED"/>
    <property type="match status" value="1"/>
</dbReference>
<dbReference type="eggNOG" id="COG1086">
    <property type="taxonomic scope" value="Bacteria"/>
</dbReference>
<comment type="caution">
    <text evidence="4">The sequence shown here is derived from an EMBL/GenBank/DDBJ whole genome shotgun (WGS) entry which is preliminary data.</text>
</comment>
<dbReference type="Pfam" id="PF02719">
    <property type="entry name" value="Polysacc_synt_2"/>
    <property type="match status" value="1"/>
</dbReference>
<evidence type="ECO:0000259" key="3">
    <source>
        <dbReference type="Pfam" id="PF02719"/>
    </source>
</evidence>
<keyword evidence="5" id="KW-1185">Reference proteome</keyword>
<protein>
    <submittedName>
        <fullName evidence="4">UDP-glucose 4-epimerase</fullName>
    </submittedName>
</protein>
<feature type="transmembrane region" description="Helical" evidence="2">
    <location>
        <begin position="84"/>
        <end position="105"/>
    </location>
</feature>
<dbReference type="EMBL" id="BAMD01000020">
    <property type="protein sequence ID" value="GAF03283.1"/>
    <property type="molecule type" value="Genomic_DNA"/>
</dbReference>
<dbReference type="InterPro" id="IPR003869">
    <property type="entry name" value="Polysac_CapD-like"/>
</dbReference>
<dbReference type="Proteomes" id="UP000019402">
    <property type="component" value="Unassembled WGS sequence"/>
</dbReference>
<feature type="domain" description="Polysaccharide biosynthesis protein CapD-like" evidence="3">
    <location>
        <begin position="293"/>
        <end position="578"/>
    </location>
</feature>
<dbReference type="AlphaFoldDB" id="W7Y6L3"/>
<dbReference type="Pfam" id="PF13727">
    <property type="entry name" value="CoA_binding_3"/>
    <property type="match status" value="1"/>
</dbReference>
<dbReference type="PANTHER" id="PTHR43318">
    <property type="entry name" value="UDP-N-ACETYLGLUCOSAMINE 4,6-DEHYDRATASE"/>
    <property type="match status" value="1"/>
</dbReference>
<comment type="similarity">
    <text evidence="1">Belongs to the polysaccharide synthase family.</text>
</comment>
<organism evidence="4 5">
    <name type="scientific">Saccharicrinis fermentans DSM 9555 = JCM 21142</name>
    <dbReference type="NCBI Taxonomy" id="869213"/>
    <lineage>
        <taxon>Bacteria</taxon>
        <taxon>Pseudomonadati</taxon>
        <taxon>Bacteroidota</taxon>
        <taxon>Bacteroidia</taxon>
        <taxon>Marinilabiliales</taxon>
        <taxon>Marinilabiliaceae</taxon>
        <taxon>Saccharicrinis</taxon>
    </lineage>
</organism>
<dbReference type="SUPFAM" id="SSF53335">
    <property type="entry name" value="S-adenosyl-L-methionine-dependent methyltransferases"/>
    <property type="match status" value="1"/>
</dbReference>
<dbReference type="OrthoDB" id="9803111at2"/>
<accession>W7Y6L3</accession>
<dbReference type="RefSeq" id="WP_052342919.1">
    <property type="nucleotide sequence ID" value="NZ_BAMD01000020.1"/>
</dbReference>
<dbReference type="STRING" id="869213.GCA_000517085_00292"/>
<sequence>MKTILLNIFNGRVISPWWILVIDVGISVNAFLIAFILRLNIQLSSYSVSELVFNGGWVCFVYLISFLLFRSYRGVIRHSNYNEFKLLAVACFAAFSFLMLTNTVLDLVNYHLFNVPRLVLIFHFLMTAVISFAFRMVVKETYSSLTKKNTYTNVFIYGAGEMGQITLEAIRSDKNNHYNVVAFIDDNSTKCNMNLHSIPVISWKKALHVGDDKNVGVVILAINHITVQRKHEIAESCLDKGWKLKVMPSVGNWVDGISNQNQIRDIRIEDILGREEIKLNQLQIMNGLGGKVILVTGAAGSIGSEIVRQLLRFPVQKIVMVDVAESALYDLQQELLLSHSDAPFDVILADVTNEYRMQGVFDKYRPQIVFNAAAYKHVPMMEQFPYEAIRVNIGGVKVLADLAVEYKVDKFVMISTDKAVNPTNVMGASKRICEIYIQALSQQKGVNTEFVTTRFGNVLGSNGSVVPLFKKQIERGGPITVTHKDITRYFMTIPEACQLVLEAGFMGHGGEIFVFDMGDPVKVDDLAKEMIRLSGLKLGEDIEISYTGLRPGEKLYEELLASKENTLPTHHKKIMIANVRRYNYALVNDKLKSMLLALKMENNQLLVTRMKEVVPEYKSQNSQYAELDKELVLK</sequence>
<dbReference type="SUPFAM" id="SSF51735">
    <property type="entry name" value="NAD(P)-binding Rossmann-fold domains"/>
    <property type="match status" value="1"/>
</dbReference>